<keyword evidence="2" id="KW-1185">Reference proteome</keyword>
<evidence type="ECO:0000313" key="1">
    <source>
        <dbReference type="EMBL" id="CAB3904252.1"/>
    </source>
</evidence>
<gene>
    <name evidence="1" type="ORF">LMG26858_04396</name>
</gene>
<sequence length="57" mass="6321">MWRCRNCGLGIMFSVVDPEIDEAGCFFMCPGCDYRNKLINVGPYGDDDPISVAQADD</sequence>
<organism evidence="1 2">
    <name type="scientific">Achromobacter anxifer</name>
    <dbReference type="NCBI Taxonomy" id="1287737"/>
    <lineage>
        <taxon>Bacteria</taxon>
        <taxon>Pseudomonadati</taxon>
        <taxon>Pseudomonadota</taxon>
        <taxon>Betaproteobacteria</taxon>
        <taxon>Burkholderiales</taxon>
        <taxon>Alcaligenaceae</taxon>
        <taxon>Achromobacter</taxon>
    </lineage>
</organism>
<protein>
    <submittedName>
        <fullName evidence="1">Uncharacterized protein</fullName>
    </submittedName>
</protein>
<accession>A0A6S7EAY9</accession>
<reference evidence="1 2" key="1">
    <citation type="submission" date="2020-04" db="EMBL/GenBank/DDBJ databases">
        <authorList>
            <person name="De Canck E."/>
        </authorList>
    </citation>
    <scope>NUCLEOTIDE SEQUENCE [LARGE SCALE GENOMIC DNA]</scope>
    <source>
        <strain evidence="1 2">LMG 26858</strain>
    </source>
</reference>
<evidence type="ECO:0000313" key="2">
    <source>
        <dbReference type="Proteomes" id="UP000494117"/>
    </source>
</evidence>
<proteinExistence type="predicted"/>
<dbReference type="AlphaFoldDB" id="A0A6S7EAY9"/>
<name>A0A6S7EAY9_9BURK</name>
<dbReference type="Proteomes" id="UP000494117">
    <property type="component" value="Unassembled WGS sequence"/>
</dbReference>
<dbReference type="EMBL" id="CADILG010000038">
    <property type="protein sequence ID" value="CAB3904252.1"/>
    <property type="molecule type" value="Genomic_DNA"/>
</dbReference>